<accession>A5FDV9</accession>
<name>A5FDV9_FLAJ1</name>
<evidence type="ECO:0000313" key="1">
    <source>
        <dbReference type="EMBL" id="ABQ06608.1"/>
    </source>
</evidence>
<dbReference type="STRING" id="376686.Fjoh_3594"/>
<dbReference type="RefSeq" id="WP_012025575.1">
    <property type="nucleotide sequence ID" value="NC_009441.1"/>
</dbReference>
<dbReference type="EMBL" id="CP000685">
    <property type="protein sequence ID" value="ABQ06608.1"/>
    <property type="molecule type" value="Genomic_DNA"/>
</dbReference>
<evidence type="ECO:0000313" key="2">
    <source>
        <dbReference type="Proteomes" id="UP000006694"/>
    </source>
</evidence>
<dbReference type="KEGG" id="fjo:Fjoh_3594"/>
<dbReference type="HOGENOM" id="CLU_071286_0_0_10"/>
<dbReference type="AlphaFoldDB" id="A5FDV9"/>
<dbReference type="eggNOG" id="ENOG502ZAK0">
    <property type="taxonomic scope" value="Bacteria"/>
</dbReference>
<dbReference type="GeneID" id="31766506"/>
<proteinExistence type="predicted"/>
<dbReference type="OrthoDB" id="1452260at2"/>
<protein>
    <submittedName>
        <fullName evidence="1">Uncharacterized protein</fullName>
    </submittedName>
</protein>
<sequence length="318" mass="37861">MNYANHNLRTNLQEWKNRLYRSTYEQFGFQLKYIISNFDTNLQIHALINDSIKEYVFSQEEFNSRTSSYRSPELIFENETHQSAYCYQFLKYFIEKSGNYNLHNNTFFRGRDFEETKTKIIEEYISPILYYLHDKLEKLNSTIYLLEKYKKRTEWFTQNSILSAYKTATKNYEQILEDDLRLFLFDQGIDYPFSTPTSASGRADVIGEIETDDPLIIEIKIFDRTKKYGKDRIKDGFSQIIKYTNDYNKDVGFLIIYNMEDVEINFKFSEPTKVFPPSFQFNNKTYYFIVINCGFTNSASKSGTTQEIEITESELTKK</sequence>
<dbReference type="Proteomes" id="UP000006694">
    <property type="component" value="Chromosome"/>
</dbReference>
<keyword evidence="2" id="KW-1185">Reference proteome</keyword>
<gene>
    <name evidence="1" type="ordered locus">Fjoh_3594</name>
</gene>
<organism evidence="1 2">
    <name type="scientific">Flavobacterium johnsoniae (strain ATCC 17061 / DSM 2064 / JCM 8514 / BCRC 14874 / CCUG 350202 / NBRC 14942 / NCIMB 11054 / UW101)</name>
    <name type="common">Cytophaga johnsonae</name>
    <dbReference type="NCBI Taxonomy" id="376686"/>
    <lineage>
        <taxon>Bacteria</taxon>
        <taxon>Pseudomonadati</taxon>
        <taxon>Bacteroidota</taxon>
        <taxon>Flavobacteriia</taxon>
        <taxon>Flavobacteriales</taxon>
        <taxon>Flavobacteriaceae</taxon>
        <taxon>Flavobacterium</taxon>
    </lineage>
</organism>
<reference evidence="1 2" key="1">
    <citation type="journal article" date="2009" name="Appl. Environ. Microbiol.">
        <title>Novel features of the polysaccharide-digesting gliding bacterium Flavobacterium johnsoniae as revealed by genome sequence analysis.</title>
        <authorList>
            <person name="McBride M.J."/>
            <person name="Xie G."/>
            <person name="Martens E.C."/>
            <person name="Lapidus A."/>
            <person name="Henrissat B."/>
            <person name="Rhodes R.G."/>
            <person name="Goltsman E."/>
            <person name="Wang W."/>
            <person name="Xu J."/>
            <person name="Hunnicutt D.W."/>
            <person name="Staroscik A.M."/>
            <person name="Hoover T.R."/>
            <person name="Cheng Y.Q."/>
            <person name="Stein J.L."/>
        </authorList>
    </citation>
    <scope>NUCLEOTIDE SEQUENCE [LARGE SCALE GENOMIC DNA]</scope>
    <source>
        <strain evidence="2">ATCC 17061 / DSM 2064 / JCM 8514 / BCRC 14874 / CCUG 350202 / NBRC 14942 / NCIMB 11054 / UW101</strain>
    </source>
</reference>